<dbReference type="InterPro" id="IPR011989">
    <property type="entry name" value="ARM-like"/>
</dbReference>
<keyword evidence="8" id="KW-1185">Reference proteome</keyword>
<dbReference type="InterPro" id="IPR057942">
    <property type="entry name" value="TPR_TNPO3_IPO13_3rd"/>
</dbReference>
<protein>
    <submittedName>
        <fullName evidence="7">Member of the karyopherin-beta</fullName>
    </submittedName>
</protein>
<gene>
    <name evidence="7" type="primary">PDR6</name>
    <name evidence="7" type="ORF">Sste5346_002875</name>
</gene>
<comment type="subcellular location">
    <subcellularLocation>
        <location evidence="1">Nucleus</location>
    </subcellularLocation>
</comment>
<evidence type="ECO:0000313" key="8">
    <source>
        <dbReference type="Proteomes" id="UP001583186"/>
    </source>
</evidence>
<accession>A0ABR3ZH03</accession>
<comment type="caution">
    <text evidence="7">The sequence shown here is derived from an EMBL/GenBank/DDBJ whole genome shotgun (WGS) entry which is preliminary data.</text>
</comment>
<name>A0ABR3ZH03_9PEZI</name>
<keyword evidence="5" id="KW-0539">Nucleus</keyword>
<comment type="similarity">
    <text evidence="2">Belongs to the importin beta family.</text>
</comment>
<sequence>MEHHNPLPTSIDEVESETLQRLQKSPEGWRLAQTLLDRPVTSAAGDQVKFFGALTIIVKLNTESSSLSDEDASELLQNLLCWLASSAGDQAAGLSTQKVWQALATFFIHFPTLWPNCVKSLLVCLRTGHSVTHEDVERAPSVAEIVSGLDWRLLRVALGFTNTLVTDVGKTDMRIPKFSLVHNRLLHNASDVSELIHVGLTSTSQDYITLRRESIRSLQSWILYAQRLPAGGDVLVGPLRNLVNPVIACLQDEELYEASIELLIDILSNYSNFFTAEHYNAIAQIFESSWGAERLQQLLGGDFDFEPLQYGLLLLAYGDARVETLMQSSDERSRNILASLSSLLTAKGHPVAEDFIFVPALEFWATYIETMLDTMYSSENKYEPWVNSALVLVKEVVGHCWEKIQYPPVKEFMSWDSSDRAGFIDARKDVGDLLQTVFTAAGGELLVIFTDLLLRSIEDKAWAQIEATAFCLAALSDCVSDDDSYDKILERVFSSPLFGLLALGEQQLPVRLRQTALSLIERYSEYFERTPEHLPAALTLLFEAVATPTLALQASKSIATLCSSCRSLLTSEVNAFLHQYQLLHDNPQLDSLAEERIVNAIAAIIQATPDENTRLQLSEQLLSYIVRDAELCLRLSSDISGLDSNTPLMAKAIRQCEQQLQEGQSSPSVNEVLLQAVLIPLRCLFGMARGLQSATEHHVDLDSDDNEAGTSKSLTNAQNNPQLQALQTHIMTMILSIQAAFPKSNEVIDVICSIFKAGFSETEPGPLVFPPEMVTEMLVHQNAQTPYIGSIVNTAHSFASSLAKHPSKEVANKSLGALVPWIFGLLQALPEPDADTELTQRGIEFIDRVMQKNASALLRVEPSSQLEFFFMFTLKVLDGREPLPKGASADFWTTFLTLRLDDPSLTAIVTNAMEHLGPLLAKSLIYNIGGNASRSELDKLGEPLKKMVVQHIRANTWLEQALMSPSFPSDRMTASDKTFFLKKIISLRGARQTNNVVREFWLTCRGSNFAYAS</sequence>
<evidence type="ECO:0000256" key="2">
    <source>
        <dbReference type="ARBA" id="ARBA00007991"/>
    </source>
</evidence>
<dbReference type="Gene3D" id="1.25.10.10">
    <property type="entry name" value="Leucine-rich Repeat Variant"/>
    <property type="match status" value="1"/>
</dbReference>
<evidence type="ECO:0000256" key="5">
    <source>
        <dbReference type="ARBA" id="ARBA00023242"/>
    </source>
</evidence>
<dbReference type="InterPro" id="IPR016024">
    <property type="entry name" value="ARM-type_fold"/>
</dbReference>
<dbReference type="EMBL" id="JAWCUI010000012">
    <property type="protein sequence ID" value="KAL1899477.1"/>
    <property type="molecule type" value="Genomic_DNA"/>
</dbReference>
<feature type="region of interest" description="Disordered" evidence="6">
    <location>
        <begin position="698"/>
        <end position="718"/>
    </location>
</feature>
<reference evidence="7 8" key="1">
    <citation type="journal article" date="2024" name="IMA Fungus">
        <title>IMA Genome - F19 : A genome assembly and annotation guide to empower mycologists, including annotated draft genome sequences of Ceratocystis pirilliformis, Diaporthe australafricana, Fusarium ophioides, Paecilomyces lecythidis, and Sporothrix stenoceras.</title>
        <authorList>
            <person name="Aylward J."/>
            <person name="Wilson A.M."/>
            <person name="Visagie C.M."/>
            <person name="Spraker J."/>
            <person name="Barnes I."/>
            <person name="Buitendag C."/>
            <person name="Ceriani C."/>
            <person name="Del Mar Angel L."/>
            <person name="du Plessis D."/>
            <person name="Fuchs T."/>
            <person name="Gasser K."/>
            <person name="Kramer D."/>
            <person name="Li W."/>
            <person name="Munsamy K."/>
            <person name="Piso A."/>
            <person name="Price J.L."/>
            <person name="Sonnekus B."/>
            <person name="Thomas C."/>
            <person name="van der Nest A."/>
            <person name="van Dijk A."/>
            <person name="van Heerden A."/>
            <person name="van Vuuren N."/>
            <person name="Yilmaz N."/>
            <person name="Duong T.A."/>
            <person name="van der Merwe N.A."/>
            <person name="Wingfield M.J."/>
            <person name="Wingfield B.D."/>
        </authorList>
    </citation>
    <scope>NUCLEOTIDE SEQUENCE [LARGE SCALE GENOMIC DNA]</scope>
    <source>
        <strain evidence="7 8">CMW 5346</strain>
    </source>
</reference>
<dbReference type="SUPFAM" id="SSF48371">
    <property type="entry name" value="ARM repeat"/>
    <property type="match status" value="1"/>
</dbReference>
<evidence type="ECO:0000313" key="7">
    <source>
        <dbReference type="EMBL" id="KAL1899477.1"/>
    </source>
</evidence>
<dbReference type="PANTHER" id="PTHR12363:SF33">
    <property type="entry name" value="IMPORTIN-13"/>
    <property type="match status" value="1"/>
</dbReference>
<evidence type="ECO:0000256" key="1">
    <source>
        <dbReference type="ARBA" id="ARBA00004123"/>
    </source>
</evidence>
<evidence type="ECO:0000256" key="4">
    <source>
        <dbReference type="ARBA" id="ARBA00022927"/>
    </source>
</evidence>
<dbReference type="Pfam" id="PF24140">
    <property type="entry name" value="TPR_TNPO3_IPO13_3rd"/>
    <property type="match status" value="1"/>
</dbReference>
<keyword evidence="3" id="KW-0813">Transport</keyword>
<dbReference type="InterPro" id="IPR051345">
    <property type="entry name" value="Importin_beta-like_NTR"/>
</dbReference>
<keyword evidence="4" id="KW-0653">Protein transport</keyword>
<organism evidence="7 8">
    <name type="scientific">Sporothrix stenoceras</name>
    <dbReference type="NCBI Taxonomy" id="5173"/>
    <lineage>
        <taxon>Eukaryota</taxon>
        <taxon>Fungi</taxon>
        <taxon>Dikarya</taxon>
        <taxon>Ascomycota</taxon>
        <taxon>Pezizomycotina</taxon>
        <taxon>Sordariomycetes</taxon>
        <taxon>Sordariomycetidae</taxon>
        <taxon>Ophiostomatales</taxon>
        <taxon>Ophiostomataceae</taxon>
        <taxon>Sporothrix</taxon>
    </lineage>
</organism>
<proteinExistence type="inferred from homology"/>
<evidence type="ECO:0000256" key="3">
    <source>
        <dbReference type="ARBA" id="ARBA00022448"/>
    </source>
</evidence>
<evidence type="ECO:0000256" key="6">
    <source>
        <dbReference type="SAM" id="MobiDB-lite"/>
    </source>
</evidence>
<dbReference type="Proteomes" id="UP001583186">
    <property type="component" value="Unassembled WGS sequence"/>
</dbReference>
<dbReference type="PANTHER" id="PTHR12363">
    <property type="entry name" value="TRANSPORTIN 3 AND IMPORTIN 13"/>
    <property type="match status" value="1"/>
</dbReference>